<sequence length="71" mass="8152">MMIFGGVLIKDKDTQCIEELQKLLNQKSSEASKATVALRWKSLEWGRMQQIAAEEKIKLTQQMKDLIKNVS</sequence>
<dbReference type="Proteomes" id="UP000092462">
    <property type="component" value="Unassembled WGS sequence"/>
</dbReference>
<evidence type="ECO:0000313" key="1">
    <source>
        <dbReference type="EnsemblMetazoa" id="PPAI003568-PA"/>
    </source>
</evidence>
<dbReference type="EnsemblMetazoa" id="PPAI003568-RA">
    <property type="protein sequence ID" value="PPAI003568-PA"/>
    <property type="gene ID" value="PPAI003568"/>
</dbReference>
<dbReference type="AlphaFoldDB" id="A0A1B0D7P5"/>
<proteinExistence type="predicted"/>
<reference evidence="1" key="1">
    <citation type="submission" date="2022-08" db="UniProtKB">
        <authorList>
            <consortium name="EnsemblMetazoa"/>
        </authorList>
    </citation>
    <scope>IDENTIFICATION</scope>
    <source>
        <strain evidence="1">Israel</strain>
    </source>
</reference>
<keyword evidence="2" id="KW-1185">Reference proteome</keyword>
<protein>
    <submittedName>
        <fullName evidence="1">Uncharacterized protein</fullName>
    </submittedName>
</protein>
<name>A0A1B0D7P5_PHLPP</name>
<evidence type="ECO:0000313" key="2">
    <source>
        <dbReference type="Proteomes" id="UP000092462"/>
    </source>
</evidence>
<dbReference type="VEuPathDB" id="VectorBase:PPAPM1_011402"/>
<organism evidence="1 2">
    <name type="scientific">Phlebotomus papatasi</name>
    <name type="common">Sandfly</name>
    <dbReference type="NCBI Taxonomy" id="29031"/>
    <lineage>
        <taxon>Eukaryota</taxon>
        <taxon>Metazoa</taxon>
        <taxon>Ecdysozoa</taxon>
        <taxon>Arthropoda</taxon>
        <taxon>Hexapoda</taxon>
        <taxon>Insecta</taxon>
        <taxon>Pterygota</taxon>
        <taxon>Neoptera</taxon>
        <taxon>Endopterygota</taxon>
        <taxon>Diptera</taxon>
        <taxon>Nematocera</taxon>
        <taxon>Psychodoidea</taxon>
        <taxon>Psychodidae</taxon>
        <taxon>Phlebotomus</taxon>
        <taxon>Phlebotomus</taxon>
    </lineage>
</organism>
<dbReference type="EMBL" id="AJVK01027088">
    <property type="status" value="NOT_ANNOTATED_CDS"/>
    <property type="molecule type" value="Genomic_DNA"/>
</dbReference>
<accession>A0A1B0D7P5</accession>
<dbReference type="VEuPathDB" id="VectorBase:PPAI003568"/>